<name>A0A4Q9NGT9_9APHY</name>
<evidence type="ECO:0000313" key="2">
    <source>
        <dbReference type="EMBL" id="TBU52559.1"/>
    </source>
</evidence>
<gene>
    <name evidence="2" type="ORF">BD310DRAFT_940016</name>
</gene>
<sequence length="129" mass="13989">MPLPALGLATRTPDEAAGAAVAVTVTVLTETDAAHASSWLDALLLCAGTAEAERARERRATRRALGYMVLKLLDKTTTGQVEGVKVIMLRELEENETTPGRVRVNNRHRPEGERATARVDRDKSGRKEG</sequence>
<dbReference type="EMBL" id="ML145246">
    <property type="protein sequence ID" value="TBU52559.1"/>
    <property type="molecule type" value="Genomic_DNA"/>
</dbReference>
<evidence type="ECO:0000313" key="3">
    <source>
        <dbReference type="Proteomes" id="UP000292082"/>
    </source>
</evidence>
<dbReference type="AlphaFoldDB" id="A0A4Q9NGT9"/>
<feature type="compositionally biased region" description="Basic and acidic residues" evidence="1">
    <location>
        <begin position="108"/>
        <end position="129"/>
    </location>
</feature>
<keyword evidence="3" id="KW-1185">Reference proteome</keyword>
<proteinExistence type="predicted"/>
<protein>
    <submittedName>
        <fullName evidence="2">Uncharacterized protein</fullName>
    </submittedName>
</protein>
<feature type="region of interest" description="Disordered" evidence="1">
    <location>
        <begin position="95"/>
        <end position="129"/>
    </location>
</feature>
<organism evidence="2 3">
    <name type="scientific">Dichomitus squalens</name>
    <dbReference type="NCBI Taxonomy" id="114155"/>
    <lineage>
        <taxon>Eukaryota</taxon>
        <taxon>Fungi</taxon>
        <taxon>Dikarya</taxon>
        <taxon>Basidiomycota</taxon>
        <taxon>Agaricomycotina</taxon>
        <taxon>Agaricomycetes</taxon>
        <taxon>Polyporales</taxon>
        <taxon>Polyporaceae</taxon>
        <taxon>Dichomitus</taxon>
    </lineage>
</organism>
<evidence type="ECO:0000256" key="1">
    <source>
        <dbReference type="SAM" id="MobiDB-lite"/>
    </source>
</evidence>
<dbReference type="Proteomes" id="UP000292082">
    <property type="component" value="Unassembled WGS sequence"/>
</dbReference>
<reference evidence="2 3" key="1">
    <citation type="submission" date="2019-01" db="EMBL/GenBank/DDBJ databases">
        <title>Draft genome sequences of three monokaryotic isolates of the white-rot basidiomycete fungus Dichomitus squalens.</title>
        <authorList>
            <consortium name="DOE Joint Genome Institute"/>
            <person name="Lopez S.C."/>
            <person name="Andreopoulos B."/>
            <person name="Pangilinan J."/>
            <person name="Lipzen A."/>
            <person name="Riley R."/>
            <person name="Ahrendt S."/>
            <person name="Ng V."/>
            <person name="Barry K."/>
            <person name="Daum C."/>
            <person name="Grigoriev I.V."/>
            <person name="Hilden K.S."/>
            <person name="Makela M.R."/>
            <person name="de Vries R.P."/>
        </authorList>
    </citation>
    <scope>NUCLEOTIDE SEQUENCE [LARGE SCALE GENOMIC DNA]</scope>
    <source>
        <strain evidence="2 3">CBS 464.89</strain>
    </source>
</reference>
<accession>A0A4Q9NGT9</accession>